<comment type="caution">
    <text evidence="2">The sequence shown here is derived from an EMBL/GenBank/DDBJ whole genome shotgun (WGS) entry which is preliminary data.</text>
</comment>
<keyword evidence="1" id="KW-0812">Transmembrane</keyword>
<dbReference type="EMBL" id="JAKNSF020000008">
    <property type="protein sequence ID" value="KAK7737133.1"/>
    <property type="molecule type" value="Genomic_DNA"/>
</dbReference>
<evidence type="ECO:0000256" key="1">
    <source>
        <dbReference type="SAM" id="Phobius"/>
    </source>
</evidence>
<keyword evidence="1" id="KW-0472">Membrane</keyword>
<keyword evidence="1" id="KW-1133">Transmembrane helix</keyword>
<sequence>MSASLTENQTNMFFSPNQEQNKLVIKSEDEWLVFTIPSITDFRLSVSLCFDSFASINAQVNSTSQQPCNEPSLGLWNSSTGHLDTTKLRNQLGVLPHQSQSAPDRGIMSLETDAKQLRGQVETWYAETETQSTGNISFPTQNFVVMASKDVYSWGTWMCSECGMDFVNHSASNISYVTNNDLQQQIFQDVIQTTRDTSKAWQAYYTILGRLAYYETLPYYDFEANASVTSFRNIQFPQSSRGLAAVCAVLFVHVGLIALVTTAFLAKTRVSRIGDNSWLNLVQADLVPMENVFKASPTMKDGDLEKEVAAQGLKNGATRLV</sequence>
<feature type="transmembrane region" description="Helical" evidence="1">
    <location>
        <begin position="242"/>
        <end position="266"/>
    </location>
</feature>
<organism evidence="2 3">
    <name type="scientific">Diaporthe eres</name>
    <name type="common">Phomopsis oblonga</name>
    <dbReference type="NCBI Taxonomy" id="83184"/>
    <lineage>
        <taxon>Eukaryota</taxon>
        <taxon>Fungi</taxon>
        <taxon>Dikarya</taxon>
        <taxon>Ascomycota</taxon>
        <taxon>Pezizomycotina</taxon>
        <taxon>Sordariomycetes</taxon>
        <taxon>Sordariomycetidae</taxon>
        <taxon>Diaporthales</taxon>
        <taxon>Diaporthaceae</taxon>
        <taxon>Diaporthe</taxon>
        <taxon>Diaporthe eres species complex</taxon>
    </lineage>
</organism>
<keyword evidence="3" id="KW-1185">Reference proteome</keyword>
<protein>
    <submittedName>
        <fullName evidence="2">Uncharacterized protein</fullName>
    </submittedName>
</protein>
<name>A0ABR1PIB8_DIAER</name>
<proteinExistence type="predicted"/>
<gene>
    <name evidence="2" type="ORF">SLS63_002924</name>
</gene>
<accession>A0ABR1PIB8</accession>
<reference evidence="2 3" key="1">
    <citation type="submission" date="2024-02" db="EMBL/GenBank/DDBJ databases">
        <title>De novo assembly and annotation of 12 fungi associated with fruit tree decline syndrome in Ontario, Canada.</title>
        <authorList>
            <person name="Sulman M."/>
            <person name="Ellouze W."/>
            <person name="Ilyukhin E."/>
        </authorList>
    </citation>
    <scope>NUCLEOTIDE SEQUENCE [LARGE SCALE GENOMIC DNA]</scope>
    <source>
        <strain evidence="2 3">M169</strain>
    </source>
</reference>
<dbReference type="Proteomes" id="UP001430848">
    <property type="component" value="Unassembled WGS sequence"/>
</dbReference>
<evidence type="ECO:0000313" key="3">
    <source>
        <dbReference type="Proteomes" id="UP001430848"/>
    </source>
</evidence>
<evidence type="ECO:0000313" key="2">
    <source>
        <dbReference type="EMBL" id="KAK7737133.1"/>
    </source>
</evidence>